<dbReference type="GO" id="GO:0006310">
    <property type="term" value="P:DNA recombination"/>
    <property type="evidence" value="ECO:0007669"/>
    <property type="project" value="UniProtKB-KW"/>
</dbReference>
<proteinExistence type="predicted"/>
<dbReference type="GO" id="GO:0003677">
    <property type="term" value="F:DNA binding"/>
    <property type="evidence" value="ECO:0007669"/>
    <property type="project" value="InterPro"/>
</dbReference>
<dbReference type="RefSeq" id="WP_003955076.1">
    <property type="nucleotide sequence ID" value="NZ_CM000913.1"/>
</dbReference>
<reference evidence="2 3" key="1">
    <citation type="journal article" date="2010" name="Genome Biol. Evol.">
        <title>The sequence of a 1.8-mb bacterial linear plasmid reveals a rich evolutionary reservoir of secondary metabolic pathways.</title>
        <authorList>
            <person name="Medema M.H."/>
            <person name="Trefzer A."/>
            <person name="Kovalchuk A."/>
            <person name="van den Berg M."/>
            <person name="Mueller U."/>
            <person name="Heijne W."/>
            <person name="Wu L."/>
            <person name="Alam M.T."/>
            <person name="Ronning C.M."/>
            <person name="Nierman W.C."/>
            <person name="Bovenberg R.A.L."/>
            <person name="Breitling R."/>
            <person name="Takano E."/>
        </authorList>
    </citation>
    <scope>NUCLEOTIDE SEQUENCE [LARGE SCALE GENOMIC DNA]</scope>
    <source>
        <strain evidence="3">ATCC 27064 / DSM 738 / JCM 4710 / NBRC 13307 / NCIMB 12785 / NRRL 3585 / VKM Ac-602</strain>
    </source>
</reference>
<dbReference type="InterPro" id="IPR013762">
    <property type="entry name" value="Integrase-like_cat_sf"/>
</dbReference>
<dbReference type="Gene3D" id="1.10.443.10">
    <property type="entry name" value="Intergrase catalytic core"/>
    <property type="match status" value="1"/>
</dbReference>
<evidence type="ECO:0000313" key="3">
    <source>
        <dbReference type="Proteomes" id="UP000002357"/>
    </source>
</evidence>
<dbReference type="PROSITE" id="PS51898">
    <property type="entry name" value="TYR_RECOMBINASE"/>
    <property type="match status" value="1"/>
</dbReference>
<dbReference type="STRING" id="1901.BB341_15150"/>
<dbReference type="GO" id="GO:0015074">
    <property type="term" value="P:DNA integration"/>
    <property type="evidence" value="ECO:0007669"/>
    <property type="project" value="InterPro"/>
</dbReference>
<dbReference type="eggNOG" id="COG0582">
    <property type="taxonomic scope" value="Bacteria"/>
</dbReference>
<evidence type="ECO:0000313" key="2">
    <source>
        <dbReference type="EMBL" id="EFG07744.1"/>
    </source>
</evidence>
<protein>
    <submittedName>
        <fullName evidence="2">Integrase</fullName>
    </submittedName>
</protein>
<dbReference type="InterPro" id="IPR011010">
    <property type="entry name" value="DNA_brk_join_enz"/>
</dbReference>
<dbReference type="Pfam" id="PF00589">
    <property type="entry name" value="Phage_integrase"/>
    <property type="match status" value="1"/>
</dbReference>
<keyword evidence="3" id="KW-1185">Reference proteome</keyword>
<dbReference type="EMBL" id="CM000913">
    <property type="protein sequence ID" value="EFG07744.1"/>
    <property type="molecule type" value="Genomic_DNA"/>
</dbReference>
<keyword evidence="1" id="KW-0233">DNA recombination</keyword>
<dbReference type="SUPFAM" id="SSF56349">
    <property type="entry name" value="DNA breaking-rejoining enzymes"/>
    <property type="match status" value="1"/>
</dbReference>
<accession>B5GTA5</accession>
<dbReference type="KEGG" id="sclf:BB341_15150"/>
<sequence>MWLGAPFRRSTFGRTWRAARERVGMEPGFRFCDLRHTGNTLLAETGASTRDLMVRMGQSSVRAAMIYQHSTAKRQKETVVGVT</sequence>
<evidence type="ECO:0000256" key="1">
    <source>
        <dbReference type="ARBA" id="ARBA00023172"/>
    </source>
</evidence>
<dbReference type="AlphaFoldDB" id="B5GTA5"/>
<dbReference type="GeneID" id="93730775"/>
<name>B5GTA5_STRCL</name>
<gene>
    <name evidence="2" type="ORF">SCLAV_2672</name>
</gene>
<dbReference type="Proteomes" id="UP000002357">
    <property type="component" value="Chromosome"/>
</dbReference>
<dbReference type="InterPro" id="IPR002104">
    <property type="entry name" value="Integrase_catalytic"/>
</dbReference>
<organism evidence="2 3">
    <name type="scientific">Streptomyces clavuligerus</name>
    <dbReference type="NCBI Taxonomy" id="1901"/>
    <lineage>
        <taxon>Bacteria</taxon>
        <taxon>Bacillati</taxon>
        <taxon>Actinomycetota</taxon>
        <taxon>Actinomycetes</taxon>
        <taxon>Kitasatosporales</taxon>
        <taxon>Streptomycetaceae</taxon>
        <taxon>Streptomyces</taxon>
    </lineage>
</organism>
<dbReference type="OrthoDB" id="4529782at2"/>